<evidence type="ECO:0000313" key="3">
    <source>
        <dbReference type="Proteomes" id="UP000836841"/>
    </source>
</evidence>
<feature type="region of interest" description="Disordered" evidence="1">
    <location>
        <begin position="1"/>
        <end position="22"/>
    </location>
</feature>
<gene>
    <name evidence="2" type="ORF">TAV2_LOCUS6200</name>
</gene>
<organism evidence="2 3">
    <name type="scientific">Thlaspi arvense</name>
    <name type="common">Field penny-cress</name>
    <dbReference type="NCBI Taxonomy" id="13288"/>
    <lineage>
        <taxon>Eukaryota</taxon>
        <taxon>Viridiplantae</taxon>
        <taxon>Streptophyta</taxon>
        <taxon>Embryophyta</taxon>
        <taxon>Tracheophyta</taxon>
        <taxon>Spermatophyta</taxon>
        <taxon>Magnoliopsida</taxon>
        <taxon>eudicotyledons</taxon>
        <taxon>Gunneridae</taxon>
        <taxon>Pentapetalae</taxon>
        <taxon>rosids</taxon>
        <taxon>malvids</taxon>
        <taxon>Brassicales</taxon>
        <taxon>Brassicaceae</taxon>
        <taxon>Thlaspideae</taxon>
        <taxon>Thlaspi</taxon>
    </lineage>
</organism>
<reference evidence="2 3" key="1">
    <citation type="submission" date="2022-03" db="EMBL/GenBank/DDBJ databases">
        <authorList>
            <person name="Nunn A."/>
            <person name="Chopra R."/>
            <person name="Nunn A."/>
            <person name="Contreras Garrido A."/>
        </authorList>
    </citation>
    <scope>NUCLEOTIDE SEQUENCE [LARGE SCALE GENOMIC DNA]</scope>
</reference>
<feature type="compositionally biased region" description="Acidic residues" evidence="1">
    <location>
        <begin position="1"/>
        <end position="11"/>
    </location>
</feature>
<dbReference type="Proteomes" id="UP000836841">
    <property type="component" value="Chromosome 2"/>
</dbReference>
<accession>A0AAU9RNK6</accession>
<keyword evidence="3" id="KW-1185">Reference proteome</keyword>
<proteinExistence type="predicted"/>
<evidence type="ECO:0000313" key="2">
    <source>
        <dbReference type="EMBL" id="CAH2046859.1"/>
    </source>
</evidence>
<name>A0AAU9RNK6_THLAR</name>
<dbReference type="AlphaFoldDB" id="A0AAU9RNK6"/>
<dbReference type="EMBL" id="OU466858">
    <property type="protein sequence ID" value="CAH2046859.1"/>
    <property type="molecule type" value="Genomic_DNA"/>
</dbReference>
<sequence length="224" mass="25074">MEELIIDEESDDGPRGGFTPSHLSQLLDEQEVCHSQDLGETIHRQINESFANDHSLREPVYVTVGLSLIENRRPNAKVPPPSKGLSLLVARSAKLLSVVSECSVRRLKKTADQRLGLRLSKEKSALFHADLNLDEAGFESGDGNTVSYWFDKWRDLCSLIDFISRKGPKKLIILIDAKFKEVLFFQPAAAPSRLHPPLSGTQRICTQLQPSSQSTLLDWKIVDL</sequence>
<protein>
    <submittedName>
        <fullName evidence="2">Uncharacterized protein</fullName>
    </submittedName>
</protein>
<evidence type="ECO:0000256" key="1">
    <source>
        <dbReference type="SAM" id="MobiDB-lite"/>
    </source>
</evidence>